<dbReference type="Proteomes" id="UP000249557">
    <property type="component" value="Unassembled WGS sequence"/>
</dbReference>
<organism evidence="1 2">
    <name type="scientific">Micavibrio aeruginosavorus</name>
    <dbReference type="NCBI Taxonomy" id="349221"/>
    <lineage>
        <taxon>Bacteria</taxon>
        <taxon>Pseudomonadati</taxon>
        <taxon>Bdellovibrionota</taxon>
        <taxon>Bdellovibrionia</taxon>
        <taxon>Bdellovibrionales</taxon>
        <taxon>Pseudobdellovibrionaceae</taxon>
        <taxon>Micavibrio</taxon>
    </lineage>
</organism>
<reference evidence="1 2" key="1">
    <citation type="submission" date="2017-08" db="EMBL/GenBank/DDBJ databases">
        <title>Infants hospitalized years apart are colonized by the same room-sourced microbial strains.</title>
        <authorList>
            <person name="Brooks B."/>
            <person name="Olm M.R."/>
            <person name="Firek B.A."/>
            <person name="Baker R."/>
            <person name="Thomas B.C."/>
            <person name="Morowitz M.J."/>
            <person name="Banfield J.F."/>
        </authorList>
    </citation>
    <scope>NUCLEOTIDE SEQUENCE [LARGE SCALE GENOMIC DNA]</scope>
    <source>
        <strain evidence="1">S2_018_000_R2_104</strain>
    </source>
</reference>
<accession>A0A2W5A4Q6</accession>
<name>A0A2W5A4Q6_9BACT</name>
<evidence type="ECO:0000313" key="2">
    <source>
        <dbReference type="Proteomes" id="UP000249557"/>
    </source>
</evidence>
<evidence type="ECO:0000313" key="1">
    <source>
        <dbReference type="EMBL" id="PZO88476.1"/>
    </source>
</evidence>
<dbReference type="AlphaFoldDB" id="A0A2W5A4Q6"/>
<gene>
    <name evidence="1" type="ORF">DI626_01650</name>
</gene>
<proteinExistence type="predicted"/>
<comment type="caution">
    <text evidence="1">The sequence shown here is derived from an EMBL/GenBank/DDBJ whole genome shotgun (WGS) entry which is preliminary data.</text>
</comment>
<protein>
    <submittedName>
        <fullName evidence="1">Uncharacterized protein</fullName>
    </submittedName>
</protein>
<dbReference type="EMBL" id="QFNK01000016">
    <property type="protein sequence ID" value="PZO88476.1"/>
    <property type="molecule type" value="Genomic_DNA"/>
</dbReference>
<sequence length="154" mass="17045">MFFDPSELKAPPIAEVRQTLNEHNCLSMNPFLTENNAGRLADVFAEIADDVYSAAKKLSSLTGIAMSGFENAEDAFTARAEDLLKEHVPEKMNLALSSLFLKQTMTPYFALRDMELDQANRKAVCPQQAVDAMDGLSELYKLAKTIPIVCRKLG</sequence>